<dbReference type="InterPro" id="IPR050556">
    <property type="entry name" value="Type_II_TA_system_RNase"/>
</dbReference>
<evidence type="ECO:0000256" key="3">
    <source>
        <dbReference type="ARBA" id="ARBA00022722"/>
    </source>
</evidence>
<dbReference type="RefSeq" id="WP_063873080.1">
    <property type="nucleotide sequence ID" value="NZ_CAWMRI010000167.1"/>
</dbReference>
<reference evidence="9 10" key="1">
    <citation type="submission" date="2016-04" db="EMBL/GenBank/DDBJ databases">
        <title>Draft Genome Assembly of the Bloom-forming Cyanobacterium Nodularia spumigena Strain CENA596 in Shrimp Production Ponds.</title>
        <authorList>
            <person name="Popin R.V."/>
            <person name="Rigonato J."/>
            <person name="Abreu V.A."/>
            <person name="Andreote A.P."/>
            <person name="Silveira S.B."/>
            <person name="Odebrecht C."/>
            <person name="Fiore M.F."/>
        </authorList>
    </citation>
    <scope>NUCLEOTIDE SEQUENCE [LARGE SCALE GENOMIC DNA]</scope>
    <source>
        <strain evidence="9 10">CENA596</strain>
    </source>
</reference>
<gene>
    <name evidence="9" type="ORF">A2T98_12675</name>
</gene>
<keyword evidence="3" id="KW-0540">Nuclease</keyword>
<evidence type="ECO:0000256" key="2">
    <source>
        <dbReference type="ARBA" id="ARBA00022649"/>
    </source>
</evidence>
<dbReference type="InterPro" id="IPR029060">
    <property type="entry name" value="PIN-like_dom_sf"/>
</dbReference>
<dbReference type="GO" id="GO:0004518">
    <property type="term" value="F:nuclease activity"/>
    <property type="evidence" value="ECO:0007669"/>
    <property type="project" value="UniProtKB-KW"/>
</dbReference>
<dbReference type="AlphaFoldDB" id="A0A166JAS9"/>
<accession>A0A166JAS9</accession>
<evidence type="ECO:0000256" key="1">
    <source>
        <dbReference type="ARBA" id="ARBA00001946"/>
    </source>
</evidence>
<dbReference type="GO" id="GO:0016787">
    <property type="term" value="F:hydrolase activity"/>
    <property type="evidence" value="ECO:0007669"/>
    <property type="project" value="UniProtKB-KW"/>
</dbReference>
<comment type="cofactor">
    <cofactor evidence="1">
        <name>Mg(2+)</name>
        <dbReference type="ChEBI" id="CHEBI:18420"/>
    </cofactor>
</comment>
<evidence type="ECO:0000259" key="8">
    <source>
        <dbReference type="Pfam" id="PF01850"/>
    </source>
</evidence>
<keyword evidence="2" id="KW-1277">Toxin-antitoxin system</keyword>
<dbReference type="OrthoDB" id="531354at2"/>
<dbReference type="Proteomes" id="UP000076555">
    <property type="component" value="Unassembled WGS sequence"/>
</dbReference>
<name>A0A166JAS9_NODSP</name>
<evidence type="ECO:0000313" key="10">
    <source>
        <dbReference type="Proteomes" id="UP000076555"/>
    </source>
</evidence>
<evidence type="ECO:0000256" key="7">
    <source>
        <dbReference type="ARBA" id="ARBA00038093"/>
    </source>
</evidence>
<keyword evidence="4" id="KW-0479">Metal-binding</keyword>
<dbReference type="Pfam" id="PF01850">
    <property type="entry name" value="PIN"/>
    <property type="match status" value="1"/>
</dbReference>
<organism evidence="9 10">
    <name type="scientific">Nodularia spumigena CENA596</name>
    <dbReference type="NCBI Taxonomy" id="1819295"/>
    <lineage>
        <taxon>Bacteria</taxon>
        <taxon>Bacillati</taxon>
        <taxon>Cyanobacteriota</taxon>
        <taxon>Cyanophyceae</taxon>
        <taxon>Nostocales</taxon>
        <taxon>Nodulariaceae</taxon>
        <taxon>Nodularia</taxon>
    </lineage>
</organism>
<dbReference type="EMBL" id="LWAJ01000167">
    <property type="protein sequence ID" value="KZL49459.1"/>
    <property type="molecule type" value="Genomic_DNA"/>
</dbReference>
<dbReference type="SUPFAM" id="SSF88723">
    <property type="entry name" value="PIN domain-like"/>
    <property type="match status" value="1"/>
</dbReference>
<dbReference type="GO" id="GO:0046872">
    <property type="term" value="F:metal ion binding"/>
    <property type="evidence" value="ECO:0007669"/>
    <property type="project" value="UniProtKB-KW"/>
</dbReference>
<evidence type="ECO:0000256" key="4">
    <source>
        <dbReference type="ARBA" id="ARBA00022723"/>
    </source>
</evidence>
<dbReference type="PANTHER" id="PTHR33653:SF1">
    <property type="entry name" value="RIBONUCLEASE VAPC2"/>
    <property type="match status" value="1"/>
</dbReference>
<keyword evidence="5" id="KW-0378">Hydrolase</keyword>
<dbReference type="Gene3D" id="3.40.50.1010">
    <property type="entry name" value="5'-nuclease"/>
    <property type="match status" value="1"/>
</dbReference>
<protein>
    <submittedName>
        <fullName evidence="9">Twitching motility protein PilT</fullName>
    </submittedName>
</protein>
<evidence type="ECO:0000313" key="9">
    <source>
        <dbReference type="EMBL" id="KZL49459.1"/>
    </source>
</evidence>
<sequence>MNYLLDTNIVSAILKNNPKVIKQLDKIRIQGEKVFISGMTYYEIKRGYLAVKAHRKLLNFENFCDEYFVLLLDDMAIFNKATEIHADLKIRGLPIQDADVFIAATAMINNLILVSHDSDLLRIPDLKLEDWLPG</sequence>
<proteinExistence type="inferred from homology"/>
<keyword evidence="6" id="KW-0460">Magnesium</keyword>
<evidence type="ECO:0000256" key="6">
    <source>
        <dbReference type="ARBA" id="ARBA00022842"/>
    </source>
</evidence>
<comment type="caution">
    <text evidence="9">The sequence shown here is derived from an EMBL/GenBank/DDBJ whole genome shotgun (WGS) entry which is preliminary data.</text>
</comment>
<dbReference type="PANTHER" id="PTHR33653">
    <property type="entry name" value="RIBONUCLEASE VAPC2"/>
    <property type="match status" value="1"/>
</dbReference>
<evidence type="ECO:0000256" key="5">
    <source>
        <dbReference type="ARBA" id="ARBA00022801"/>
    </source>
</evidence>
<dbReference type="InterPro" id="IPR002716">
    <property type="entry name" value="PIN_dom"/>
</dbReference>
<feature type="domain" description="PIN" evidence="8">
    <location>
        <begin position="3"/>
        <end position="124"/>
    </location>
</feature>
<comment type="similarity">
    <text evidence="7">Belongs to the PINc/VapC protein family.</text>
</comment>
<dbReference type="CDD" id="cd18744">
    <property type="entry name" value="PIN_VapC4-5_FitB-like"/>
    <property type="match status" value="1"/>
</dbReference>